<evidence type="ECO:0000313" key="3">
    <source>
        <dbReference type="Proteomes" id="UP000812440"/>
    </source>
</evidence>
<dbReference type="GO" id="GO:0048255">
    <property type="term" value="P:mRNA stabilization"/>
    <property type="evidence" value="ECO:0007669"/>
    <property type="project" value="TreeGrafter"/>
</dbReference>
<protein>
    <submittedName>
        <fullName evidence="2">Uncharacterized protein</fullName>
    </submittedName>
</protein>
<gene>
    <name evidence="2" type="ORF">GDO86_019304</name>
</gene>
<dbReference type="InterPro" id="IPR027963">
    <property type="entry name" value="MEIOC"/>
</dbReference>
<proteinExistence type="predicted"/>
<feature type="region of interest" description="Disordered" evidence="1">
    <location>
        <begin position="84"/>
        <end position="105"/>
    </location>
</feature>
<dbReference type="GO" id="GO:0007141">
    <property type="term" value="P:male meiosis I"/>
    <property type="evidence" value="ECO:0007669"/>
    <property type="project" value="TreeGrafter"/>
</dbReference>
<reference evidence="2" key="1">
    <citation type="thesis" date="2020" institute="ProQuest LLC" country="789 East Eisenhower Parkway, Ann Arbor, MI, USA">
        <title>Comparative Genomics and Chromosome Evolution.</title>
        <authorList>
            <person name="Mudd A.B."/>
        </authorList>
    </citation>
    <scope>NUCLEOTIDE SEQUENCE</scope>
    <source>
        <strain evidence="2">Female2</strain>
        <tissue evidence="2">Blood</tissue>
    </source>
</reference>
<organism evidence="2 3">
    <name type="scientific">Hymenochirus boettgeri</name>
    <name type="common">Congo dwarf clawed frog</name>
    <dbReference type="NCBI Taxonomy" id="247094"/>
    <lineage>
        <taxon>Eukaryota</taxon>
        <taxon>Metazoa</taxon>
        <taxon>Chordata</taxon>
        <taxon>Craniata</taxon>
        <taxon>Vertebrata</taxon>
        <taxon>Euteleostomi</taxon>
        <taxon>Amphibia</taxon>
        <taxon>Batrachia</taxon>
        <taxon>Anura</taxon>
        <taxon>Pipoidea</taxon>
        <taxon>Pipidae</taxon>
        <taxon>Pipinae</taxon>
        <taxon>Hymenochirus</taxon>
    </lineage>
</organism>
<dbReference type="Proteomes" id="UP000812440">
    <property type="component" value="Unassembled WGS sequence"/>
</dbReference>
<dbReference type="AlphaFoldDB" id="A0A8T2IF29"/>
<comment type="caution">
    <text evidence="2">The sequence shown here is derived from an EMBL/GenBank/DDBJ whole genome shotgun (WGS) entry which is preliminary data.</text>
</comment>
<dbReference type="PANTHER" id="PTHR33861">
    <property type="entry name" value="PROTEIN CBG18333"/>
    <property type="match status" value="1"/>
</dbReference>
<keyword evidence="3" id="KW-1185">Reference proteome</keyword>
<dbReference type="EMBL" id="JAACNH010003106">
    <property type="protein sequence ID" value="KAG8429754.1"/>
    <property type="molecule type" value="Genomic_DNA"/>
</dbReference>
<dbReference type="Pfam" id="PF15189">
    <property type="entry name" value="MEIOC"/>
    <property type="match status" value="1"/>
</dbReference>
<dbReference type="GO" id="GO:0007144">
    <property type="term" value="P:female meiosis I"/>
    <property type="evidence" value="ECO:0007669"/>
    <property type="project" value="TreeGrafter"/>
</dbReference>
<dbReference type="GO" id="GO:0005634">
    <property type="term" value="C:nucleus"/>
    <property type="evidence" value="ECO:0007669"/>
    <property type="project" value="TreeGrafter"/>
</dbReference>
<evidence type="ECO:0000313" key="2">
    <source>
        <dbReference type="EMBL" id="KAG8429754.1"/>
    </source>
</evidence>
<dbReference type="GO" id="GO:0005737">
    <property type="term" value="C:cytoplasm"/>
    <property type="evidence" value="ECO:0007669"/>
    <property type="project" value="TreeGrafter"/>
</dbReference>
<accession>A0A8T2IF29</accession>
<evidence type="ECO:0000256" key="1">
    <source>
        <dbReference type="SAM" id="MobiDB-lite"/>
    </source>
</evidence>
<dbReference type="PANTHER" id="PTHR33861:SF3">
    <property type="entry name" value="MEIOSIS-SPECIFIC COILED-COIL DOMAIN-CONTAINING PROTEIN MEIOC"/>
    <property type="match status" value="1"/>
</dbReference>
<name>A0A8T2IF29_9PIPI</name>
<sequence>MQDICYGLNGLQQAEQFLFQSRSDSPGFYDNSMQMTSLETPFEKNGLQPSIGSKDFEQKWMGMCNSQFYTDSNNREGVQYDLIKQDESSSQKQENVGKKPKGVTNKPNFHQAACCSKQLGMSDIGSTFYSLPFSKVRSHRPNPMGLSFNPSLDPCLPCSYEDTVKWYPNFNDSIYGEGQYFCLAPPEYGFCGPVKFQNMPSNEFHICLEECYEQGRAMEKERKKTELILTRHYPGKQVLSSNNITIPRLTSNPSRVDRMIVDHLREHARVVTLLGGMERLRSYPLHENISTALDRQLEAIHIVQMRRKDEIANALNYQRQGGSCCQDKRDVFALALSIKNLSAATRKARTALWCALQMTLPRLSCTSSMGDVETVDSKTTIPHVK</sequence>
<dbReference type="OrthoDB" id="5978002at2759"/>